<organism evidence="1 2">
    <name type="scientific">Cichorium intybus</name>
    <name type="common">Chicory</name>
    <dbReference type="NCBI Taxonomy" id="13427"/>
    <lineage>
        <taxon>Eukaryota</taxon>
        <taxon>Viridiplantae</taxon>
        <taxon>Streptophyta</taxon>
        <taxon>Embryophyta</taxon>
        <taxon>Tracheophyta</taxon>
        <taxon>Spermatophyta</taxon>
        <taxon>Magnoliopsida</taxon>
        <taxon>eudicotyledons</taxon>
        <taxon>Gunneridae</taxon>
        <taxon>Pentapetalae</taxon>
        <taxon>asterids</taxon>
        <taxon>campanulids</taxon>
        <taxon>Asterales</taxon>
        <taxon>Asteraceae</taxon>
        <taxon>Cichorioideae</taxon>
        <taxon>Cichorieae</taxon>
        <taxon>Cichoriinae</taxon>
        <taxon>Cichorium</taxon>
    </lineage>
</organism>
<dbReference type="Proteomes" id="UP001055811">
    <property type="component" value="Linkage Group LG09"/>
</dbReference>
<accession>A0ACB8YV47</accession>
<keyword evidence="2" id="KW-1185">Reference proteome</keyword>
<reference evidence="1 2" key="2">
    <citation type="journal article" date="2022" name="Mol. Ecol. Resour.">
        <title>The genomes of chicory, endive, great burdock and yacon provide insights into Asteraceae paleo-polyploidization history and plant inulin production.</title>
        <authorList>
            <person name="Fan W."/>
            <person name="Wang S."/>
            <person name="Wang H."/>
            <person name="Wang A."/>
            <person name="Jiang F."/>
            <person name="Liu H."/>
            <person name="Zhao H."/>
            <person name="Xu D."/>
            <person name="Zhang Y."/>
        </authorList>
    </citation>
    <scope>NUCLEOTIDE SEQUENCE [LARGE SCALE GENOMIC DNA]</scope>
    <source>
        <strain evidence="2">cv. Punajuju</strain>
        <tissue evidence="1">Leaves</tissue>
    </source>
</reference>
<name>A0ACB8YV47_CICIN</name>
<evidence type="ECO:0000313" key="2">
    <source>
        <dbReference type="Proteomes" id="UP001055811"/>
    </source>
</evidence>
<comment type="caution">
    <text evidence="1">The sequence shown here is derived from an EMBL/GenBank/DDBJ whole genome shotgun (WGS) entry which is preliminary data.</text>
</comment>
<gene>
    <name evidence="1" type="ORF">L2E82_46938</name>
</gene>
<dbReference type="EMBL" id="CM042017">
    <property type="protein sequence ID" value="KAI3688991.1"/>
    <property type="molecule type" value="Genomic_DNA"/>
</dbReference>
<proteinExistence type="predicted"/>
<protein>
    <submittedName>
        <fullName evidence="1">Uncharacterized protein</fullName>
    </submittedName>
</protein>
<reference evidence="2" key="1">
    <citation type="journal article" date="2022" name="Mol. Ecol. Resour.">
        <title>The genomes of chicory, endive, great burdock and yacon provide insights into Asteraceae palaeo-polyploidization history and plant inulin production.</title>
        <authorList>
            <person name="Fan W."/>
            <person name="Wang S."/>
            <person name="Wang H."/>
            <person name="Wang A."/>
            <person name="Jiang F."/>
            <person name="Liu H."/>
            <person name="Zhao H."/>
            <person name="Xu D."/>
            <person name="Zhang Y."/>
        </authorList>
    </citation>
    <scope>NUCLEOTIDE SEQUENCE [LARGE SCALE GENOMIC DNA]</scope>
    <source>
        <strain evidence="2">cv. Punajuju</strain>
    </source>
</reference>
<sequence>MPMRTMVASMDCPQVTKYKALVSAQPHRQEIIEDLSSTTSDERRGVALMSQRQPLTSGSQPGDSSLSQLAGPSQQTTMENDSKKPLTTQETAKLAAFSSKPLHGPTCVGLEIVFNNSHDNQNAAMLMHKTQAGKVLDHEGGFPNVMASASKTLQGGISNNVAEMGMLRNEASRDTGKLPVVQASPAGSSMPFKEHHLKLLRA</sequence>
<evidence type="ECO:0000313" key="1">
    <source>
        <dbReference type="EMBL" id="KAI3688991.1"/>
    </source>
</evidence>